<gene>
    <name evidence="2" type="ORF">SK128_024773</name>
</gene>
<dbReference type="InterPro" id="IPR041491">
    <property type="entry name" value="TRPM_SLOG"/>
</dbReference>
<evidence type="ECO:0000313" key="2">
    <source>
        <dbReference type="EMBL" id="KAK7069703.1"/>
    </source>
</evidence>
<keyword evidence="3" id="KW-1185">Reference proteome</keyword>
<dbReference type="PANTHER" id="PTHR13800:SF12">
    <property type="entry name" value="TRANSIENT RECEPTOR POTENTIAL CATION CHANNEL SUBFAMILY M MEMBER-LIKE 2"/>
    <property type="match status" value="1"/>
</dbReference>
<dbReference type="InterPro" id="IPR050927">
    <property type="entry name" value="TRPM"/>
</dbReference>
<dbReference type="GO" id="GO:0005886">
    <property type="term" value="C:plasma membrane"/>
    <property type="evidence" value="ECO:0007669"/>
    <property type="project" value="TreeGrafter"/>
</dbReference>
<accession>A0AAN8WVU4</accession>
<organism evidence="2 3">
    <name type="scientific">Halocaridina rubra</name>
    <name type="common">Hawaiian red shrimp</name>
    <dbReference type="NCBI Taxonomy" id="373956"/>
    <lineage>
        <taxon>Eukaryota</taxon>
        <taxon>Metazoa</taxon>
        <taxon>Ecdysozoa</taxon>
        <taxon>Arthropoda</taxon>
        <taxon>Crustacea</taxon>
        <taxon>Multicrustacea</taxon>
        <taxon>Malacostraca</taxon>
        <taxon>Eumalacostraca</taxon>
        <taxon>Eucarida</taxon>
        <taxon>Decapoda</taxon>
        <taxon>Pleocyemata</taxon>
        <taxon>Caridea</taxon>
        <taxon>Atyoidea</taxon>
        <taxon>Atyidae</taxon>
        <taxon>Halocaridina</taxon>
    </lineage>
</organism>
<feature type="domain" description="TRPM SLOG" evidence="1">
    <location>
        <begin position="169"/>
        <end position="251"/>
    </location>
</feature>
<dbReference type="GO" id="GO:0099604">
    <property type="term" value="F:ligand-gated calcium channel activity"/>
    <property type="evidence" value="ECO:0007669"/>
    <property type="project" value="TreeGrafter"/>
</dbReference>
<feature type="non-terminal residue" evidence="2">
    <location>
        <position position="1"/>
    </location>
</feature>
<dbReference type="PANTHER" id="PTHR13800">
    <property type="entry name" value="TRANSIENT RECEPTOR POTENTIAL CATION CHANNEL, SUBFAMILY M, MEMBER 6"/>
    <property type="match status" value="1"/>
</dbReference>
<protein>
    <recommendedName>
        <fullName evidence="1">TRPM SLOG domain-containing protein</fullName>
    </recommendedName>
</protein>
<dbReference type="AlphaFoldDB" id="A0AAN8WVU4"/>
<dbReference type="Pfam" id="PF18139">
    <property type="entry name" value="LSDAT_euk"/>
    <property type="match status" value="1"/>
</dbReference>
<dbReference type="Proteomes" id="UP001381693">
    <property type="component" value="Unassembled WGS sequence"/>
</dbReference>
<comment type="caution">
    <text evidence="2">The sequence shown here is derived from an EMBL/GenBank/DDBJ whole genome shotgun (WGS) entry which is preliminary data.</text>
</comment>
<proteinExistence type="predicted"/>
<dbReference type="EMBL" id="JAXCGZ010015942">
    <property type="protein sequence ID" value="KAK7069703.1"/>
    <property type="molecule type" value="Genomic_DNA"/>
</dbReference>
<reference evidence="2 3" key="1">
    <citation type="submission" date="2023-11" db="EMBL/GenBank/DDBJ databases">
        <title>Halocaridina rubra genome assembly.</title>
        <authorList>
            <person name="Smith C."/>
        </authorList>
    </citation>
    <scope>NUCLEOTIDE SEQUENCE [LARGE SCALE GENOMIC DNA]</scope>
    <source>
        <strain evidence="2">EP-1</strain>
        <tissue evidence="2">Whole</tissue>
    </source>
</reference>
<sequence length="264" mass="29408">VLRDWTDPVPVNEGVTREYLKNFKKKECSKFIAVVANGDTCHCGLQKEKHINPNTLPVFSIHRRSLISSLRYFNWDCVHLQAVFTDSTPLSTRQISPSPWSSGPMKSCSSSSSFASFADSPWIAKECIQEFPTDAYGTLSFINTSKGTCQTVEYLRLSDETAIGYRAGDSSPNVLHLFEAYWKLLKPSCPNLVISIAGDTQVTNIDSNKREKIISGLIKAVKSTNAWLLTDGMDTGYTKLVGKAVNKSQSFVEVRWCISVYSLQ</sequence>
<name>A0AAN8WVU4_HALRR</name>
<evidence type="ECO:0000259" key="1">
    <source>
        <dbReference type="Pfam" id="PF18139"/>
    </source>
</evidence>
<evidence type="ECO:0000313" key="3">
    <source>
        <dbReference type="Proteomes" id="UP001381693"/>
    </source>
</evidence>